<dbReference type="PROSITE" id="PS00211">
    <property type="entry name" value="ABC_TRANSPORTER_1"/>
    <property type="match status" value="2"/>
</dbReference>
<dbReference type="PANTHER" id="PTHR24223:SF456">
    <property type="entry name" value="MULTIDRUG RESISTANCE-ASSOCIATED PROTEIN LETHAL(2)03659"/>
    <property type="match status" value="1"/>
</dbReference>
<dbReference type="InterPro" id="IPR003593">
    <property type="entry name" value="AAA+_ATPase"/>
</dbReference>
<dbReference type="InterPro" id="IPR027417">
    <property type="entry name" value="P-loop_NTPase"/>
</dbReference>
<feature type="transmembrane region" description="Helical" evidence="9">
    <location>
        <begin position="271"/>
        <end position="288"/>
    </location>
</feature>
<dbReference type="CDD" id="cd18606">
    <property type="entry name" value="ABC_6TM_YOR1_D2_like"/>
    <property type="match status" value="1"/>
</dbReference>
<evidence type="ECO:0000256" key="6">
    <source>
        <dbReference type="ARBA" id="ARBA00022840"/>
    </source>
</evidence>
<dbReference type="InterPro" id="IPR011527">
    <property type="entry name" value="ABC1_TM_dom"/>
</dbReference>
<dbReference type="PROSITE" id="PS50893">
    <property type="entry name" value="ABC_TRANSPORTER_2"/>
    <property type="match status" value="2"/>
</dbReference>
<dbReference type="SMART" id="SM00382">
    <property type="entry name" value="AAA"/>
    <property type="match status" value="2"/>
</dbReference>
<keyword evidence="8 9" id="KW-0472">Membrane</keyword>
<dbReference type="EMBL" id="CAIF01000273">
    <property type="protein sequence ID" value="CCH46804.1"/>
    <property type="molecule type" value="Genomic_DNA"/>
</dbReference>
<keyword evidence="3" id="KW-0813">Transport</keyword>
<dbReference type="PROSITE" id="PS50929">
    <property type="entry name" value="ABC_TM1F"/>
    <property type="match status" value="2"/>
</dbReference>
<dbReference type="InterPro" id="IPR050173">
    <property type="entry name" value="ABC_transporter_C-like"/>
</dbReference>
<dbReference type="InterPro" id="IPR036640">
    <property type="entry name" value="ABC1_TM_sf"/>
</dbReference>
<dbReference type="Proteomes" id="UP000009328">
    <property type="component" value="Unassembled WGS sequence"/>
</dbReference>
<feature type="transmembrane region" description="Helical" evidence="9">
    <location>
        <begin position="957"/>
        <end position="979"/>
    </location>
</feature>
<name>K0KZQ1_WICCF</name>
<gene>
    <name evidence="12" type="primary">YOR2</name>
    <name evidence="12" type="ORF">BN7_6403</name>
</gene>
<keyword evidence="13" id="KW-1185">Reference proteome</keyword>
<feature type="domain" description="ABC transporter" evidence="10">
    <location>
        <begin position="445"/>
        <end position="674"/>
    </location>
</feature>
<dbReference type="GO" id="GO:0016887">
    <property type="term" value="F:ATP hydrolysis activity"/>
    <property type="evidence" value="ECO:0007669"/>
    <property type="project" value="InterPro"/>
</dbReference>
<evidence type="ECO:0000313" key="12">
    <source>
        <dbReference type="EMBL" id="CCH46804.1"/>
    </source>
</evidence>
<keyword evidence="5" id="KW-0547">Nucleotide-binding</keyword>
<comment type="subcellular location">
    <subcellularLocation>
        <location evidence="1">Membrane</location>
        <topology evidence="1">Multi-pass membrane protein</topology>
    </subcellularLocation>
</comment>
<dbReference type="eggNOG" id="KOG0054">
    <property type="taxonomic scope" value="Eukaryota"/>
</dbReference>
<dbReference type="InParanoid" id="K0KZQ1"/>
<dbReference type="CDD" id="cd03244">
    <property type="entry name" value="ABCC_MRP_domain2"/>
    <property type="match status" value="1"/>
</dbReference>
<feature type="domain" description="ABC transmembrane type-1" evidence="11">
    <location>
        <begin position="130"/>
        <end position="412"/>
    </location>
</feature>
<proteinExistence type="inferred from homology"/>
<dbReference type="HOGENOM" id="CLU_000604_27_3_1"/>
<dbReference type="Gene3D" id="3.40.50.300">
    <property type="entry name" value="P-loop containing nucleotide triphosphate hydrolases"/>
    <property type="match status" value="2"/>
</dbReference>
<evidence type="ECO:0000256" key="8">
    <source>
        <dbReference type="ARBA" id="ARBA00023136"/>
    </source>
</evidence>
<evidence type="ECO:0000256" key="4">
    <source>
        <dbReference type="ARBA" id="ARBA00022692"/>
    </source>
</evidence>
<dbReference type="GO" id="GO:0005886">
    <property type="term" value="C:plasma membrane"/>
    <property type="evidence" value="ECO:0007669"/>
    <property type="project" value="TreeGrafter"/>
</dbReference>
<dbReference type="Pfam" id="PF00005">
    <property type="entry name" value="ABC_tran"/>
    <property type="match status" value="2"/>
</dbReference>
<keyword evidence="6" id="KW-0067">ATP-binding</keyword>
<reference evidence="12 13" key="1">
    <citation type="journal article" date="2012" name="Eukaryot. Cell">
        <title>Draft genome sequence of Wickerhamomyces ciferrii NRRL Y-1031 F-60-10.</title>
        <authorList>
            <person name="Schneider J."/>
            <person name="Andrea H."/>
            <person name="Blom J."/>
            <person name="Jaenicke S."/>
            <person name="Ruckert C."/>
            <person name="Schorsch C."/>
            <person name="Szczepanowski R."/>
            <person name="Farwick M."/>
            <person name="Goesmann A."/>
            <person name="Puhler A."/>
            <person name="Schaffer S."/>
            <person name="Tauch A."/>
            <person name="Kohler T."/>
            <person name="Brinkrolf K."/>
        </authorList>
    </citation>
    <scope>NUCLEOTIDE SEQUENCE [LARGE SCALE GENOMIC DNA]</scope>
    <source>
        <strain evidence="13">ATCC 14091 / BCRC 22168 / CBS 111 / JCM 3599 / NBRC 0793 / NRRL Y-1031 F-60-10</strain>
    </source>
</reference>
<feature type="transmembrane region" description="Helical" evidence="9">
    <location>
        <begin position="852"/>
        <end position="871"/>
    </location>
</feature>
<dbReference type="SUPFAM" id="SSF52540">
    <property type="entry name" value="P-loop containing nucleoside triphosphate hydrolases"/>
    <property type="match status" value="2"/>
</dbReference>
<organism evidence="12 13">
    <name type="scientific">Wickerhamomyces ciferrii (strain ATCC 14091 / BCRC 22168 / CBS 111 / JCM 3599 / NBRC 0793 / NRRL Y-1031 F-60-10)</name>
    <name type="common">Yeast</name>
    <name type="synonym">Pichia ciferrii</name>
    <dbReference type="NCBI Taxonomy" id="1206466"/>
    <lineage>
        <taxon>Eukaryota</taxon>
        <taxon>Fungi</taxon>
        <taxon>Dikarya</taxon>
        <taxon>Ascomycota</taxon>
        <taxon>Saccharomycotina</taxon>
        <taxon>Saccharomycetes</taxon>
        <taxon>Phaffomycetales</taxon>
        <taxon>Wickerhamomycetaceae</taxon>
        <taxon>Wickerhamomyces</taxon>
    </lineage>
</organism>
<evidence type="ECO:0000256" key="9">
    <source>
        <dbReference type="SAM" id="Phobius"/>
    </source>
</evidence>
<protein>
    <submittedName>
        <fullName evidence="12">Oligomycin resistance ATP-dependent permease</fullName>
    </submittedName>
</protein>
<dbReference type="FunFam" id="3.40.50.300:FF:001750">
    <property type="entry name" value="ATP-binding cassette transporter"/>
    <property type="match status" value="1"/>
</dbReference>
<feature type="domain" description="ABC transmembrane type-1" evidence="11">
    <location>
        <begin position="737"/>
        <end position="1015"/>
    </location>
</feature>
<feature type="transmembrane region" description="Helical" evidence="9">
    <location>
        <begin position="740"/>
        <end position="763"/>
    </location>
</feature>
<evidence type="ECO:0000256" key="2">
    <source>
        <dbReference type="ARBA" id="ARBA00009726"/>
    </source>
</evidence>
<dbReference type="GO" id="GO:0008559">
    <property type="term" value="F:ABC-type xenobiotic transporter activity"/>
    <property type="evidence" value="ECO:0007669"/>
    <property type="project" value="TreeGrafter"/>
</dbReference>
<comment type="similarity">
    <text evidence="2">Belongs to the ABC transporter superfamily. ABCC family. Conjugate transporter (TC 3.A.1.208) subfamily.</text>
</comment>
<dbReference type="InterPro" id="IPR017871">
    <property type="entry name" value="ABC_transporter-like_CS"/>
</dbReference>
<feature type="transmembrane region" description="Helical" evidence="9">
    <location>
        <begin position="877"/>
        <end position="894"/>
    </location>
</feature>
<evidence type="ECO:0000313" key="13">
    <source>
        <dbReference type="Proteomes" id="UP000009328"/>
    </source>
</evidence>
<dbReference type="Pfam" id="PF00664">
    <property type="entry name" value="ABC_membrane"/>
    <property type="match status" value="2"/>
</dbReference>
<dbReference type="STRING" id="1206466.K0KZQ1"/>
<feature type="domain" description="ABC transporter" evidence="10">
    <location>
        <begin position="1053"/>
        <end position="1304"/>
    </location>
</feature>
<feature type="transmembrane region" description="Helical" evidence="9">
    <location>
        <begin position="390"/>
        <end position="415"/>
    </location>
</feature>
<evidence type="ECO:0000259" key="11">
    <source>
        <dbReference type="PROSITE" id="PS50929"/>
    </source>
</evidence>
<dbReference type="CDD" id="cd03250">
    <property type="entry name" value="ABCC_MRP_domain1"/>
    <property type="match status" value="1"/>
</dbReference>
<dbReference type="GO" id="GO:0005524">
    <property type="term" value="F:ATP binding"/>
    <property type="evidence" value="ECO:0007669"/>
    <property type="project" value="UniProtKB-KW"/>
</dbReference>
<evidence type="ECO:0000259" key="10">
    <source>
        <dbReference type="PROSITE" id="PS50893"/>
    </source>
</evidence>
<dbReference type="PANTHER" id="PTHR24223">
    <property type="entry name" value="ATP-BINDING CASSETTE SUB-FAMILY C"/>
    <property type="match status" value="1"/>
</dbReference>
<evidence type="ECO:0000256" key="1">
    <source>
        <dbReference type="ARBA" id="ARBA00004141"/>
    </source>
</evidence>
<evidence type="ECO:0000256" key="7">
    <source>
        <dbReference type="ARBA" id="ARBA00022989"/>
    </source>
</evidence>
<evidence type="ECO:0000256" key="3">
    <source>
        <dbReference type="ARBA" id="ARBA00022448"/>
    </source>
</evidence>
<feature type="transmembrane region" description="Helical" evidence="9">
    <location>
        <begin position="243"/>
        <end position="265"/>
    </location>
</feature>
<keyword evidence="4 9" id="KW-0812">Transmembrane</keyword>
<feature type="transmembrane region" description="Helical" evidence="9">
    <location>
        <begin position="350"/>
        <end position="378"/>
    </location>
</feature>
<dbReference type="FunFam" id="3.40.50.300:FF:000565">
    <property type="entry name" value="ABC bile acid transporter"/>
    <property type="match status" value="1"/>
</dbReference>
<accession>K0KZQ1</accession>
<feature type="transmembrane region" description="Helical" evidence="9">
    <location>
        <begin position="775"/>
        <end position="800"/>
    </location>
</feature>
<sequence>MLFKDKDIGLETKDEPKGSKRLMTPFLSKRIPIVQSDEERTTFPHKRVNFISRLFFFWLIPLLNRGYKRTLEFNDLWKLDEESSISVVYEKFKDKLDQLTDASTSPDKRLGNWKVLRAIVTVFKWEFSKALALKASGNVFQVIAPLLIKYLIQNVELRIIDPSRSVGPGVGFALGIAAVLFFNTISIVHAAYNTKTIGAHTNSILTRAILEKSISASSKTRFDFPNGKIVSLMSGDIAKINIGITYCAHFLTLPIPIIIGIALLISNIGAASLAGISLFIIGVPLLTFPAKWMISVRSSAAKYTDERVSLIREVLDAMKMIKFYSWEDSYEERIIQARNKEMSYVFKFQFAINSILSVAVSLPTFSSMLAFLTLYAITPGNNPGNIFSSLALFNVLSGFVTDLPMLISFTSAAIVSLRRISEYLEAPDSTSQIEYLVPSDPKIALKVENGSFEWENFRNVNDEDYLSNGLKNITFNIKKGEFVVLMGSIGSGKSSLLSAVSGLMKQTSGEISLDGSILFCGIPWLQNSTVKENILFGNDFDANRYHNTLRNCALEADLKLLPAGDMTEIGERGVTLSGGQKARINLARAVYANKDIYLLDDVLSAVDANVGNHIVEKCFLEQMSSKTRILATHQLSLVSRADKIIFLNGDGSIDVGTQKELYETNSRYRSMMSYAITESNKEENSKSGKDINEQTETVKLNSDGKLVEDEQKANDSIPFRIYVQYYQASRGVFGISALPFLLLSLTLSIFISLFSSVWLSFWVDNKFNQGNGFYIGMYVGIVILGFIFLCVELSGMGYFITEASKTLNLSAVTKILHTPMSFIDTTPMGRILNRFTKDTNSLDNEIGEQLKIFLHLAATIFGVLILCVIYLPWFALALPPLAIIFLLTVNYYQATSREVKRIEALRRSFVYNNFNEVLSGLETIKLYKSEKIFVNKNDRYLDQLNEAYLVTVANQRWIIMVVDSMATAVALIVMFLSLFRVFNISAGSTGLITTSVLRLCESLTQALLSYSETENEMNSVERLCYYANDLDQEADYHRKDNIPHQSWPQKGAIEFQNISFRYRPELPLVLKNLSVDLKSGEKMGICGRTGAGKSSLMATLYRLNELSSGKILIDGVDISQLGLHELRSKLTIIPQDPVLFQGTIRRNLDPFNERSDFELWDVLKRCGLIKIDQLSALKNQSSKADNAQTLANKFHLEALVEDGGSNFSLGERQLIALARALVRSTKILIMDEATSSVDYETDALIQNTISNEFKNCTVLCIAHRLKTIVKYDKILVLEKGELEEYDSPLKLFNKNEIFRDMCNSSGISIEDMAY</sequence>
<dbReference type="InterPro" id="IPR003439">
    <property type="entry name" value="ABC_transporter-like_ATP-bd"/>
</dbReference>
<dbReference type="FunFam" id="1.20.1560.10:FF:000010">
    <property type="entry name" value="Multidrug resistance-associated ABC transporter"/>
    <property type="match status" value="1"/>
</dbReference>
<dbReference type="CDD" id="cd18597">
    <property type="entry name" value="ABC_6TM_YOR1_D1_like"/>
    <property type="match status" value="1"/>
</dbReference>
<dbReference type="Gene3D" id="1.20.1560.10">
    <property type="entry name" value="ABC transporter type 1, transmembrane domain"/>
    <property type="match status" value="2"/>
</dbReference>
<feature type="transmembrane region" description="Helical" evidence="9">
    <location>
        <begin position="172"/>
        <end position="192"/>
    </location>
</feature>
<evidence type="ECO:0000256" key="5">
    <source>
        <dbReference type="ARBA" id="ARBA00022741"/>
    </source>
</evidence>
<comment type="caution">
    <text evidence="12">The sequence shown here is derived from an EMBL/GenBank/DDBJ whole genome shotgun (WGS) entry which is preliminary data.</text>
</comment>
<keyword evidence="7 9" id="KW-1133">Transmembrane helix</keyword>
<dbReference type="SUPFAM" id="SSF90123">
    <property type="entry name" value="ABC transporter transmembrane region"/>
    <property type="match status" value="2"/>
</dbReference>